<protein>
    <submittedName>
        <fullName evidence="1">Uncharacterized protein</fullName>
    </submittedName>
</protein>
<evidence type="ECO:0000313" key="1">
    <source>
        <dbReference type="EMBL" id="KAG5629686.1"/>
    </source>
</evidence>
<dbReference type="EMBL" id="JACXVP010000001">
    <property type="protein sequence ID" value="KAG5629686.1"/>
    <property type="molecule type" value="Genomic_DNA"/>
</dbReference>
<reference evidence="1 2" key="1">
    <citation type="submission" date="2020-09" db="EMBL/GenBank/DDBJ databases">
        <title>De no assembly of potato wild relative species, Solanum commersonii.</title>
        <authorList>
            <person name="Cho K."/>
        </authorList>
    </citation>
    <scope>NUCLEOTIDE SEQUENCE [LARGE SCALE GENOMIC DNA]</scope>
    <source>
        <strain evidence="1">LZ3.2</strain>
        <tissue evidence="1">Leaf</tissue>
    </source>
</reference>
<evidence type="ECO:0000313" key="2">
    <source>
        <dbReference type="Proteomes" id="UP000824120"/>
    </source>
</evidence>
<gene>
    <name evidence="1" type="ORF">H5410_001403</name>
</gene>
<organism evidence="1 2">
    <name type="scientific">Solanum commersonii</name>
    <name type="common">Commerson's wild potato</name>
    <name type="synonym">Commerson's nightshade</name>
    <dbReference type="NCBI Taxonomy" id="4109"/>
    <lineage>
        <taxon>Eukaryota</taxon>
        <taxon>Viridiplantae</taxon>
        <taxon>Streptophyta</taxon>
        <taxon>Embryophyta</taxon>
        <taxon>Tracheophyta</taxon>
        <taxon>Spermatophyta</taxon>
        <taxon>Magnoliopsida</taxon>
        <taxon>eudicotyledons</taxon>
        <taxon>Gunneridae</taxon>
        <taxon>Pentapetalae</taxon>
        <taxon>asterids</taxon>
        <taxon>lamiids</taxon>
        <taxon>Solanales</taxon>
        <taxon>Solanaceae</taxon>
        <taxon>Solanoideae</taxon>
        <taxon>Solaneae</taxon>
        <taxon>Solanum</taxon>
    </lineage>
</organism>
<name>A0A9J6AYU8_SOLCO</name>
<dbReference type="AlphaFoldDB" id="A0A9J6AYU8"/>
<keyword evidence="2" id="KW-1185">Reference proteome</keyword>
<sequence>MELGTDEESVDAGTDGVADAMANCTPVGCPDCTTNANCAVANAAASCFHQTMKTSFTFNFITKKHICACFNEKNHNATNIKTDFYGKILWKSRYDQIREKIYQLTLNGQRDSGEHVRGIFSSCTISTRAKVCTMFDKGKVEFTDYTQYMVQVFLCYLDS</sequence>
<comment type="caution">
    <text evidence="1">The sequence shown here is derived from an EMBL/GenBank/DDBJ whole genome shotgun (WGS) entry which is preliminary data.</text>
</comment>
<proteinExistence type="predicted"/>
<accession>A0A9J6AYU8</accession>
<dbReference type="Proteomes" id="UP000824120">
    <property type="component" value="Chromosome 1"/>
</dbReference>